<gene>
    <name evidence="2" type="ORF">CALMAC_LOCUS12675</name>
</gene>
<organism evidence="2 3">
    <name type="scientific">Callosobruchus maculatus</name>
    <name type="common">Southern cowpea weevil</name>
    <name type="synonym">Pulse bruchid</name>
    <dbReference type="NCBI Taxonomy" id="64391"/>
    <lineage>
        <taxon>Eukaryota</taxon>
        <taxon>Metazoa</taxon>
        <taxon>Ecdysozoa</taxon>
        <taxon>Arthropoda</taxon>
        <taxon>Hexapoda</taxon>
        <taxon>Insecta</taxon>
        <taxon>Pterygota</taxon>
        <taxon>Neoptera</taxon>
        <taxon>Endopterygota</taxon>
        <taxon>Coleoptera</taxon>
        <taxon>Polyphaga</taxon>
        <taxon>Cucujiformia</taxon>
        <taxon>Chrysomeloidea</taxon>
        <taxon>Chrysomelidae</taxon>
        <taxon>Bruchinae</taxon>
        <taxon>Bruchini</taxon>
        <taxon>Callosobruchus</taxon>
    </lineage>
</organism>
<reference evidence="2 3" key="1">
    <citation type="submission" date="2019-01" db="EMBL/GenBank/DDBJ databases">
        <authorList>
            <person name="Sayadi A."/>
        </authorList>
    </citation>
    <scope>NUCLEOTIDE SEQUENCE [LARGE SCALE GENOMIC DNA]</scope>
</reference>
<accession>A0A653CXP3</accession>
<feature type="non-terminal residue" evidence="2">
    <location>
        <position position="232"/>
    </location>
</feature>
<evidence type="ECO:0000256" key="1">
    <source>
        <dbReference type="SAM" id="SignalP"/>
    </source>
</evidence>
<evidence type="ECO:0000313" key="3">
    <source>
        <dbReference type="Proteomes" id="UP000410492"/>
    </source>
</evidence>
<keyword evidence="3" id="KW-1185">Reference proteome</keyword>
<proteinExistence type="predicted"/>
<keyword evidence="1" id="KW-0732">Signal</keyword>
<dbReference type="AlphaFoldDB" id="A0A653CXP3"/>
<evidence type="ECO:0000313" key="2">
    <source>
        <dbReference type="EMBL" id="VEN52617.1"/>
    </source>
</evidence>
<dbReference type="EMBL" id="CAACVG010009222">
    <property type="protein sequence ID" value="VEN52617.1"/>
    <property type="molecule type" value="Genomic_DNA"/>
</dbReference>
<dbReference type="PANTHER" id="PTHR21485:SF3">
    <property type="entry name" value="N-ACYLNEURAMINATE CYTIDYLYLTRANSFERASE"/>
    <property type="match status" value="1"/>
</dbReference>
<dbReference type="SUPFAM" id="SSF53448">
    <property type="entry name" value="Nucleotide-diphospho-sugar transferases"/>
    <property type="match status" value="1"/>
</dbReference>
<protein>
    <recommendedName>
        <fullName evidence="4">N-acylneuraminate cytidylyltransferase</fullName>
    </recommendedName>
</protein>
<dbReference type="InterPro" id="IPR050793">
    <property type="entry name" value="CMP-NeuNAc_synthase"/>
</dbReference>
<feature type="chain" id="PRO_5025037211" description="N-acylneuraminate cytidylyltransferase" evidence="1">
    <location>
        <begin position="25"/>
        <end position="232"/>
    </location>
</feature>
<dbReference type="OrthoDB" id="10262032at2759"/>
<evidence type="ECO:0008006" key="4">
    <source>
        <dbReference type="Google" id="ProtNLM"/>
    </source>
</evidence>
<name>A0A653CXP3_CALMS</name>
<dbReference type="CDD" id="cd02513">
    <property type="entry name" value="CMP-NeuAc_Synthase"/>
    <property type="match status" value="1"/>
</dbReference>
<dbReference type="Proteomes" id="UP000410492">
    <property type="component" value="Unassembled WGS sequence"/>
</dbReference>
<dbReference type="Gene3D" id="3.90.550.10">
    <property type="entry name" value="Spore Coat Polysaccharide Biosynthesis Protein SpsA, Chain A"/>
    <property type="match status" value="1"/>
</dbReference>
<dbReference type="InterPro" id="IPR003329">
    <property type="entry name" value="Cytidylyl_trans"/>
</dbReference>
<dbReference type="Pfam" id="PF02348">
    <property type="entry name" value="CTP_transf_3"/>
    <property type="match status" value="1"/>
</dbReference>
<sequence>MQSTIKFVSLILLIILCPNSGCRQDKYNPFSTEDHIAALVLARGGSKGIKLKNLSHIGNQTLLEISLGVLKQVKGLDSIWVSTDHTRIAETAENENVNIHWRSAESATDTASSLFAVQEFLKYHPEVNKIGLIQCTSPFIKPHYIQRAVSFMRNDQECVFSVSRSYKLRWIEKDQKVVPLNFDPQKRPRRQEFKGELVENGMFYFTTRNLIEQGVLQSSNCKIVEIPPYEDL</sequence>
<dbReference type="InterPro" id="IPR029044">
    <property type="entry name" value="Nucleotide-diphossugar_trans"/>
</dbReference>
<feature type="signal peptide" evidence="1">
    <location>
        <begin position="1"/>
        <end position="24"/>
    </location>
</feature>
<dbReference type="PANTHER" id="PTHR21485">
    <property type="entry name" value="HAD SUPERFAMILY MEMBERS CMAS AND KDSC"/>
    <property type="match status" value="1"/>
</dbReference>
<dbReference type="GO" id="GO:0008781">
    <property type="term" value="F:N-acylneuraminate cytidylyltransferase activity"/>
    <property type="evidence" value="ECO:0007669"/>
    <property type="project" value="TreeGrafter"/>
</dbReference>